<sequence>MESNGGGWDGIGGGVGGEVLRGAAKQKVGKRGKNEHGCPAGRRRAFRKWRGKEGEKMRGGCWQPLTLLECARACFWGSGMGGCDSQCSWGEERTGRGRMKGEKNEGNAVSLREREREREREGPLCPPETRKGRIRGSQQQTLTESEGERESSREEERRAELTRKAAPRRSQGLLTGGTRERRRGEGDEGGGVERERERVERERERERWWVGGSKAGRRKGTAASLSIEGGVVNDRLSNQSQRGNGNRSSGLKIEGRGGMVVGVCLCGIRPGLACMTRATRKFPVSEGSFSEAGPCPETVAGRQAGRETDWTGPGGERAYFLSSCSNVTSSPSAVSRPSHTSRKAPAILPPHLEYFLLLCDVVGRNSLHTSPGSDMPLTVVCTLAVTRIT</sequence>
<dbReference type="OrthoDB" id="10671827at2759"/>
<gene>
    <name evidence="2" type="ORF">JZ751_024474</name>
</gene>
<evidence type="ECO:0000256" key="1">
    <source>
        <dbReference type="SAM" id="MobiDB-lite"/>
    </source>
</evidence>
<dbReference type="Proteomes" id="UP000824540">
    <property type="component" value="Unassembled WGS sequence"/>
</dbReference>
<accession>A0A8T2PDH4</accession>
<feature type="compositionally biased region" description="Basic and acidic residues" evidence="1">
    <location>
        <begin position="91"/>
        <end position="122"/>
    </location>
</feature>
<feature type="compositionally biased region" description="Basic and acidic residues" evidence="1">
    <location>
        <begin position="146"/>
        <end position="163"/>
    </location>
</feature>
<dbReference type="EMBL" id="JAFBMS010000007">
    <property type="protein sequence ID" value="KAG9350585.1"/>
    <property type="molecule type" value="Genomic_DNA"/>
</dbReference>
<keyword evidence="3" id="KW-1185">Reference proteome</keyword>
<feature type="region of interest" description="Disordered" evidence="1">
    <location>
        <begin position="91"/>
        <end position="206"/>
    </location>
</feature>
<feature type="compositionally biased region" description="Basic and acidic residues" evidence="1">
    <location>
        <begin position="178"/>
        <end position="206"/>
    </location>
</feature>
<feature type="region of interest" description="Disordered" evidence="1">
    <location>
        <begin position="285"/>
        <end position="309"/>
    </location>
</feature>
<proteinExistence type="predicted"/>
<comment type="caution">
    <text evidence="2">The sequence shown here is derived from an EMBL/GenBank/DDBJ whole genome shotgun (WGS) entry which is preliminary data.</text>
</comment>
<dbReference type="AlphaFoldDB" id="A0A8T2PDH4"/>
<protein>
    <submittedName>
        <fullName evidence="2">Uncharacterized protein</fullName>
    </submittedName>
</protein>
<evidence type="ECO:0000313" key="3">
    <source>
        <dbReference type="Proteomes" id="UP000824540"/>
    </source>
</evidence>
<reference evidence="2" key="1">
    <citation type="thesis" date="2021" institute="BYU ScholarsArchive" country="Provo, UT, USA">
        <title>Applications of and Algorithms for Genome Assembly and Genomic Analyses with an Emphasis on Marine Teleosts.</title>
        <authorList>
            <person name="Pickett B.D."/>
        </authorList>
    </citation>
    <scope>NUCLEOTIDE SEQUENCE</scope>
    <source>
        <strain evidence="2">HI-2016</strain>
    </source>
</reference>
<name>A0A8T2PDH4_9TELE</name>
<evidence type="ECO:0000313" key="2">
    <source>
        <dbReference type="EMBL" id="KAG9350585.1"/>
    </source>
</evidence>
<organism evidence="2 3">
    <name type="scientific">Albula glossodonta</name>
    <name type="common">roundjaw bonefish</name>
    <dbReference type="NCBI Taxonomy" id="121402"/>
    <lineage>
        <taxon>Eukaryota</taxon>
        <taxon>Metazoa</taxon>
        <taxon>Chordata</taxon>
        <taxon>Craniata</taxon>
        <taxon>Vertebrata</taxon>
        <taxon>Euteleostomi</taxon>
        <taxon>Actinopterygii</taxon>
        <taxon>Neopterygii</taxon>
        <taxon>Teleostei</taxon>
        <taxon>Albuliformes</taxon>
        <taxon>Albulidae</taxon>
        <taxon>Albula</taxon>
    </lineage>
</organism>